<dbReference type="Gene3D" id="3.90.550.10">
    <property type="entry name" value="Spore Coat Polysaccharide Biosynthesis Protein SpsA, Chain A"/>
    <property type="match status" value="1"/>
</dbReference>
<dbReference type="SUPFAM" id="SSF53448">
    <property type="entry name" value="Nucleotide-diphospho-sugar transferases"/>
    <property type="match status" value="1"/>
</dbReference>
<dbReference type="InterPro" id="IPR029044">
    <property type="entry name" value="Nucleotide-diphossugar_trans"/>
</dbReference>
<accession>X1SQM6</accession>
<sequence>MEEFFDSIFNLTYKNVELIIIDNNSQDNSVEIIQKNYPIVKIVLKNDIKHLFQKELDIEVKIGHNINELKSELNQQDFVTDVIQNNKGLNIKIKERDYFSNLLLILGKYKISYLKEYESTLEDLFIKLNK</sequence>
<comment type="caution">
    <text evidence="2">The sequence shown here is derived from an EMBL/GenBank/DDBJ whole genome shotgun (WGS) entry which is preliminary data.</text>
</comment>
<proteinExistence type="predicted"/>
<dbReference type="InterPro" id="IPR001173">
    <property type="entry name" value="Glyco_trans_2-like"/>
</dbReference>
<feature type="domain" description="Glycosyltransferase 2-like" evidence="1">
    <location>
        <begin position="2"/>
        <end position="43"/>
    </location>
</feature>
<evidence type="ECO:0000313" key="2">
    <source>
        <dbReference type="EMBL" id="GAI95387.1"/>
    </source>
</evidence>
<dbReference type="AlphaFoldDB" id="X1SQM6"/>
<protein>
    <recommendedName>
        <fullName evidence="1">Glycosyltransferase 2-like domain-containing protein</fullName>
    </recommendedName>
</protein>
<reference evidence="2" key="1">
    <citation type="journal article" date="2014" name="Front. Microbiol.">
        <title>High frequency of phylogenetically diverse reductive dehalogenase-homologous genes in deep subseafloor sedimentary metagenomes.</title>
        <authorList>
            <person name="Kawai M."/>
            <person name="Futagami T."/>
            <person name="Toyoda A."/>
            <person name="Takaki Y."/>
            <person name="Nishi S."/>
            <person name="Hori S."/>
            <person name="Arai W."/>
            <person name="Tsubouchi T."/>
            <person name="Morono Y."/>
            <person name="Uchiyama I."/>
            <person name="Ito T."/>
            <person name="Fujiyama A."/>
            <person name="Inagaki F."/>
            <person name="Takami H."/>
        </authorList>
    </citation>
    <scope>NUCLEOTIDE SEQUENCE</scope>
    <source>
        <strain evidence="2">Expedition CK06-06</strain>
    </source>
</reference>
<dbReference type="EMBL" id="BARW01016808">
    <property type="protein sequence ID" value="GAI95387.1"/>
    <property type="molecule type" value="Genomic_DNA"/>
</dbReference>
<name>X1SQM6_9ZZZZ</name>
<gene>
    <name evidence="2" type="ORF">S12H4_29175</name>
</gene>
<organism evidence="2">
    <name type="scientific">marine sediment metagenome</name>
    <dbReference type="NCBI Taxonomy" id="412755"/>
    <lineage>
        <taxon>unclassified sequences</taxon>
        <taxon>metagenomes</taxon>
        <taxon>ecological metagenomes</taxon>
    </lineage>
</organism>
<dbReference type="Pfam" id="PF00535">
    <property type="entry name" value="Glycos_transf_2"/>
    <property type="match status" value="1"/>
</dbReference>
<evidence type="ECO:0000259" key="1">
    <source>
        <dbReference type="Pfam" id="PF00535"/>
    </source>
</evidence>